<feature type="transmembrane region" description="Helical" evidence="7">
    <location>
        <begin position="213"/>
        <end position="237"/>
    </location>
</feature>
<name>A0AAU9XRG6_9CNID</name>
<comment type="similarity">
    <text evidence="2 7">Belongs to the XK family.</text>
</comment>
<sequence length="383" mass="43838">MAEVRLKWFHTFLFLFQAILTIADTSTDIMTCLTYRANDDQQWFAVSLGVTLLTLIVLCIWSVIASTSRTWTKDDADDETGNPDVIFRSTTINVALACLCVGPPLHSVQLFIFCACRFKELWNSPDGLRIEKGRLYYLYVHTLNLKMVEGLLESAPQLMIQVYVMVMQREEAKIELIQMISAPVSFLALVWMSTSMEVLREFEKYNLTFLHNVVIFLGNAGMIAARTLAIVFFTLYFPWRLPYVIGVHCLVMVATGFLLWRSNRKQDMFVFIFAYSPFYLFVYSSYYLKKLRGTASFGAALQTLSTIFWHALFTAENIVMISVCFFLHDENKWINTSAFAAVLIGNIGGILIKWLSWCCCFSGQPQGDESIRRPTTIILRPTN</sequence>
<evidence type="ECO:0000256" key="6">
    <source>
        <dbReference type="ARBA" id="ARBA00023136"/>
    </source>
</evidence>
<keyword evidence="3" id="KW-1003">Cell membrane</keyword>
<keyword evidence="4 7" id="KW-0812">Transmembrane</keyword>
<organism evidence="9 10">
    <name type="scientific">Pocillopora meandrina</name>
    <dbReference type="NCBI Taxonomy" id="46732"/>
    <lineage>
        <taxon>Eukaryota</taxon>
        <taxon>Metazoa</taxon>
        <taxon>Cnidaria</taxon>
        <taxon>Anthozoa</taxon>
        <taxon>Hexacorallia</taxon>
        <taxon>Scleractinia</taxon>
        <taxon>Astrocoeniina</taxon>
        <taxon>Pocilloporidae</taxon>
        <taxon>Pocillopora</taxon>
    </lineage>
</organism>
<accession>A0AAU9XRG6</accession>
<dbReference type="AlphaFoldDB" id="A0AAU9XRG6"/>
<evidence type="ECO:0000256" key="1">
    <source>
        <dbReference type="ARBA" id="ARBA00004651"/>
    </source>
</evidence>
<feature type="transmembrane region" description="Helical" evidence="7">
    <location>
        <begin position="43"/>
        <end position="64"/>
    </location>
</feature>
<feature type="transmembrane region" description="Helical" evidence="7">
    <location>
        <begin position="307"/>
        <end position="327"/>
    </location>
</feature>
<gene>
    <name evidence="9" type="ORF">PMEA_00028063</name>
</gene>
<dbReference type="GO" id="GO:0005886">
    <property type="term" value="C:plasma membrane"/>
    <property type="evidence" value="ECO:0007669"/>
    <property type="project" value="UniProtKB-SubCell"/>
</dbReference>
<keyword evidence="6 7" id="KW-0472">Membrane</keyword>
<dbReference type="PANTHER" id="PTHR16024">
    <property type="entry name" value="XK-RELATED PROTEIN"/>
    <property type="match status" value="1"/>
</dbReference>
<dbReference type="Proteomes" id="UP001159428">
    <property type="component" value="Unassembled WGS sequence"/>
</dbReference>
<evidence type="ECO:0000256" key="7">
    <source>
        <dbReference type="RuleBase" id="RU910716"/>
    </source>
</evidence>
<evidence type="ECO:0000256" key="8">
    <source>
        <dbReference type="SAM" id="SignalP"/>
    </source>
</evidence>
<feature type="chain" id="PRO_5043628237" description="XK-related protein" evidence="8">
    <location>
        <begin position="24"/>
        <end position="383"/>
    </location>
</feature>
<evidence type="ECO:0000256" key="3">
    <source>
        <dbReference type="ARBA" id="ARBA00022475"/>
    </source>
</evidence>
<evidence type="ECO:0000256" key="5">
    <source>
        <dbReference type="ARBA" id="ARBA00022989"/>
    </source>
</evidence>
<dbReference type="InterPro" id="IPR018629">
    <property type="entry name" value="XK-rel"/>
</dbReference>
<feature type="transmembrane region" description="Helical" evidence="7">
    <location>
        <begin position="243"/>
        <end position="261"/>
    </location>
</feature>
<dbReference type="Pfam" id="PF09815">
    <property type="entry name" value="XK-related"/>
    <property type="match status" value="1"/>
</dbReference>
<feature type="transmembrane region" description="Helical" evidence="7">
    <location>
        <begin position="268"/>
        <end position="287"/>
    </location>
</feature>
<keyword evidence="10" id="KW-1185">Reference proteome</keyword>
<feature type="transmembrane region" description="Helical" evidence="7">
    <location>
        <begin position="339"/>
        <end position="357"/>
    </location>
</feature>
<evidence type="ECO:0000313" key="9">
    <source>
        <dbReference type="EMBL" id="CAH3155534.1"/>
    </source>
</evidence>
<evidence type="ECO:0000256" key="4">
    <source>
        <dbReference type="ARBA" id="ARBA00022692"/>
    </source>
</evidence>
<evidence type="ECO:0000256" key="2">
    <source>
        <dbReference type="ARBA" id="ARBA00008789"/>
    </source>
</evidence>
<comment type="subcellular location">
    <subcellularLocation>
        <location evidence="1">Cell membrane</location>
        <topology evidence="1">Multi-pass membrane protein</topology>
    </subcellularLocation>
    <subcellularLocation>
        <location evidence="7">Membrane</location>
        <topology evidence="7">Multi-pass membrane protein</topology>
    </subcellularLocation>
</comment>
<comment type="caution">
    <text evidence="9">The sequence shown here is derived from an EMBL/GenBank/DDBJ whole genome shotgun (WGS) entry which is preliminary data.</text>
</comment>
<protein>
    <recommendedName>
        <fullName evidence="7">XK-related protein</fullName>
    </recommendedName>
</protein>
<keyword evidence="8" id="KW-0732">Signal</keyword>
<feature type="signal peptide" evidence="8">
    <location>
        <begin position="1"/>
        <end position="23"/>
    </location>
</feature>
<dbReference type="PANTHER" id="PTHR16024:SF6">
    <property type="entry name" value="XK-RELATED PROTEIN"/>
    <property type="match status" value="1"/>
</dbReference>
<dbReference type="EMBL" id="CALNXJ010000058">
    <property type="protein sequence ID" value="CAH3155534.1"/>
    <property type="molecule type" value="Genomic_DNA"/>
</dbReference>
<dbReference type="InterPro" id="IPR050895">
    <property type="entry name" value="XK-related_scramblase"/>
</dbReference>
<keyword evidence="5 7" id="KW-1133">Transmembrane helix</keyword>
<proteinExistence type="inferred from homology"/>
<evidence type="ECO:0000313" key="10">
    <source>
        <dbReference type="Proteomes" id="UP001159428"/>
    </source>
</evidence>
<reference evidence="9 10" key="1">
    <citation type="submission" date="2022-05" db="EMBL/GenBank/DDBJ databases">
        <authorList>
            <consortium name="Genoscope - CEA"/>
            <person name="William W."/>
        </authorList>
    </citation>
    <scope>NUCLEOTIDE SEQUENCE [LARGE SCALE GENOMIC DNA]</scope>
</reference>